<dbReference type="EC" id="3.1.13.5" evidence="6"/>
<dbReference type="InterPro" id="IPR051086">
    <property type="entry name" value="RNase_D-like"/>
</dbReference>
<keyword evidence="5 6" id="KW-0269">Exonuclease</keyword>
<evidence type="ECO:0000256" key="6">
    <source>
        <dbReference type="HAMAP-Rule" id="MF_01899"/>
    </source>
</evidence>
<comment type="catalytic activity">
    <reaction evidence="6">
        <text>Exonucleolytic cleavage that removes extra residues from the 3'-terminus of tRNA to produce 5'-mononucleotides.</text>
        <dbReference type="EC" id="3.1.13.5"/>
    </reaction>
</comment>
<dbReference type="Pfam" id="PF01612">
    <property type="entry name" value="DNA_pol_A_exo1"/>
    <property type="match status" value="1"/>
</dbReference>
<dbReference type="RefSeq" id="WP_354548367.1">
    <property type="nucleotide sequence ID" value="NZ_JBEPSM010000001.1"/>
</dbReference>
<dbReference type="InterPro" id="IPR002121">
    <property type="entry name" value="HRDC_dom"/>
</dbReference>
<evidence type="ECO:0000256" key="2">
    <source>
        <dbReference type="ARBA" id="ARBA00022694"/>
    </source>
</evidence>
<dbReference type="InterPro" id="IPR044876">
    <property type="entry name" value="HRDC_dom_sf"/>
</dbReference>
<dbReference type="Gene3D" id="3.30.420.10">
    <property type="entry name" value="Ribonuclease H-like superfamily/Ribonuclease H"/>
    <property type="match status" value="1"/>
</dbReference>
<gene>
    <name evidence="6" type="primary">rnd</name>
    <name evidence="8" type="ORF">ABIE08_000417</name>
</gene>
<dbReference type="InterPro" id="IPR036397">
    <property type="entry name" value="RNaseH_sf"/>
</dbReference>
<comment type="subcellular location">
    <subcellularLocation>
        <location evidence="6">Cytoplasm</location>
    </subcellularLocation>
</comment>
<dbReference type="GO" id="GO:0033890">
    <property type="term" value="F:ribonuclease D activity"/>
    <property type="evidence" value="ECO:0007669"/>
    <property type="project" value="UniProtKB-EC"/>
</dbReference>
<comment type="cofactor">
    <cofactor evidence="6">
        <name>a divalent metal cation</name>
        <dbReference type="ChEBI" id="CHEBI:60240"/>
    </cofactor>
</comment>
<dbReference type="SUPFAM" id="SSF47819">
    <property type="entry name" value="HRDC-like"/>
    <property type="match status" value="2"/>
</dbReference>
<dbReference type="PROSITE" id="PS50967">
    <property type="entry name" value="HRDC"/>
    <property type="match status" value="1"/>
</dbReference>
<evidence type="ECO:0000256" key="1">
    <source>
        <dbReference type="ARBA" id="ARBA00022490"/>
    </source>
</evidence>
<feature type="domain" description="HRDC" evidence="7">
    <location>
        <begin position="209"/>
        <end position="290"/>
    </location>
</feature>
<dbReference type="PANTHER" id="PTHR47649">
    <property type="entry name" value="RIBONUCLEASE D"/>
    <property type="match status" value="1"/>
</dbReference>
<keyword evidence="2 6" id="KW-0819">tRNA processing</keyword>
<dbReference type="Proteomes" id="UP001549321">
    <property type="component" value="Unassembled WGS sequence"/>
</dbReference>
<dbReference type="HAMAP" id="MF_01899">
    <property type="entry name" value="RNase_D"/>
    <property type="match status" value="1"/>
</dbReference>
<dbReference type="Pfam" id="PF00570">
    <property type="entry name" value="HRDC"/>
    <property type="match status" value="1"/>
</dbReference>
<keyword evidence="3 6" id="KW-0540">Nuclease</keyword>
<keyword evidence="4 6" id="KW-0378">Hydrolase</keyword>
<evidence type="ECO:0000256" key="5">
    <source>
        <dbReference type="ARBA" id="ARBA00022839"/>
    </source>
</evidence>
<accession>A0ABV2QU27</accession>
<name>A0ABV2QU27_9HYPH</name>
<dbReference type="NCBIfam" id="TIGR01388">
    <property type="entry name" value="rnd"/>
    <property type="match status" value="1"/>
</dbReference>
<dbReference type="InterPro" id="IPR010997">
    <property type="entry name" value="HRDC-like_sf"/>
</dbReference>
<dbReference type="CDD" id="cd06142">
    <property type="entry name" value="RNaseD_exo"/>
    <property type="match status" value="1"/>
</dbReference>
<evidence type="ECO:0000259" key="7">
    <source>
        <dbReference type="PROSITE" id="PS50967"/>
    </source>
</evidence>
<organism evidence="8 9">
    <name type="scientific">Kaistia defluvii</name>
    <dbReference type="NCBI Taxonomy" id="410841"/>
    <lineage>
        <taxon>Bacteria</taxon>
        <taxon>Pseudomonadati</taxon>
        <taxon>Pseudomonadota</taxon>
        <taxon>Alphaproteobacteria</taxon>
        <taxon>Hyphomicrobiales</taxon>
        <taxon>Kaistiaceae</taxon>
        <taxon>Kaistia</taxon>
    </lineage>
</organism>
<proteinExistence type="inferred from homology"/>
<evidence type="ECO:0000313" key="8">
    <source>
        <dbReference type="EMBL" id="MET4632504.1"/>
    </source>
</evidence>
<sequence length="392" mass="43695">MTDIITTTEALAAACDRLAKFEFVTVDTEFMRETTYWPKLCIIQIASTDEAVVIDAEAPGLDLAPFFALMANEAVVKVFHAARQDIEIVWHLGGILPHPIFDTQVAAMVCGFGESISYDQLVGRITGHPIDKSSRFTDWSRRPLTPQQVEYAIADVTHLRDVYRALKEKLDKENRNDWVAEEMNVLTSVDTYQVDPANVWKRLKMRIKKPLQLAVLMEVAAWREREAQARDVPRGRILKDDAIYEIAEQHPTTAEALARLRTIPRGFERSRTAEDILAAVKKAVDLPKDKLPKVPKVKPASDGNGAAVDLLKVLLKMTSEEHGVAARVIATVDDLEAIAGDNNADVPPLHGWRRELFGEQALKLKRGDISLRLDGRRVTIVSDAPKPAIEAA</sequence>
<dbReference type="InterPro" id="IPR012337">
    <property type="entry name" value="RNaseH-like_sf"/>
</dbReference>
<keyword evidence="9" id="KW-1185">Reference proteome</keyword>
<keyword evidence="1 6" id="KW-0963">Cytoplasm</keyword>
<evidence type="ECO:0000256" key="3">
    <source>
        <dbReference type="ARBA" id="ARBA00022722"/>
    </source>
</evidence>
<comment type="similarity">
    <text evidence="6">Belongs to the RNase D family.</text>
</comment>
<evidence type="ECO:0000256" key="4">
    <source>
        <dbReference type="ARBA" id="ARBA00022801"/>
    </source>
</evidence>
<comment type="caution">
    <text evidence="8">The sequence shown here is derived from an EMBL/GenBank/DDBJ whole genome shotgun (WGS) entry which is preliminary data.</text>
</comment>
<reference evidence="8 9" key="1">
    <citation type="submission" date="2024-06" db="EMBL/GenBank/DDBJ databases">
        <title>Sorghum-associated microbial communities from plants grown in Nebraska, USA.</title>
        <authorList>
            <person name="Schachtman D."/>
        </authorList>
    </citation>
    <scope>NUCLEOTIDE SEQUENCE [LARGE SCALE GENOMIC DNA]</scope>
    <source>
        <strain evidence="8 9">3207</strain>
    </source>
</reference>
<evidence type="ECO:0000313" key="9">
    <source>
        <dbReference type="Proteomes" id="UP001549321"/>
    </source>
</evidence>
<dbReference type="PANTHER" id="PTHR47649:SF1">
    <property type="entry name" value="RIBONUCLEASE D"/>
    <property type="match status" value="1"/>
</dbReference>
<comment type="function">
    <text evidence="6">Exonuclease involved in the 3' processing of various precursor tRNAs. Initiates hydrolysis at the 3'-terminus of an RNA molecule and releases 5'-mononucleotides.</text>
</comment>
<dbReference type="InterPro" id="IPR006292">
    <property type="entry name" value="RNase_D"/>
</dbReference>
<dbReference type="EMBL" id="JBEPSM010000001">
    <property type="protein sequence ID" value="MET4632504.1"/>
    <property type="molecule type" value="Genomic_DNA"/>
</dbReference>
<dbReference type="SMART" id="SM00341">
    <property type="entry name" value="HRDC"/>
    <property type="match status" value="1"/>
</dbReference>
<dbReference type="SUPFAM" id="SSF53098">
    <property type="entry name" value="Ribonuclease H-like"/>
    <property type="match status" value="1"/>
</dbReference>
<dbReference type="Gene3D" id="1.10.150.80">
    <property type="entry name" value="HRDC domain"/>
    <property type="match status" value="1"/>
</dbReference>
<dbReference type="InterPro" id="IPR002562">
    <property type="entry name" value="3'-5'_exonuclease_dom"/>
</dbReference>
<protein>
    <recommendedName>
        <fullName evidence="6">Ribonuclease D</fullName>
        <shortName evidence="6">RNase D</shortName>
        <ecNumber evidence="6">3.1.13.5</ecNumber>
    </recommendedName>
</protein>
<dbReference type="SMART" id="SM00474">
    <property type="entry name" value="35EXOc"/>
    <property type="match status" value="1"/>
</dbReference>